<protein>
    <submittedName>
        <fullName evidence="4">Myosin phosphatase Rho interacting protein</fullName>
    </submittedName>
</protein>
<sequence length="1003" mass="113254">MNLCTDVIDAEPKTGQKNSLCIITPDQEYFIRGENKEIINGWSEQLVVYPRTNKQNQKKKRKVEPTTSQEPGPAKVAVTGSGIPEAEKVPDSSSIIWQEELNQREAEGAAVWAAADLPPGSPLPSTGDCASVGHGSDAGSVNGDEVDRGGLALHSAAPQPPSDLLSPTGSCSSLGGVPRCLSPAPSDPFPSGSSLLSNGSHISGSVSSLDSDASGSTVTSTDSHPTTQRGGHSFSHHDATRSRRLEAEARKAEKRSRFRSPDRQEREAVLSPERSRSGVIEKLEALELENQEKMEVEESGRSGARQGRSEHRRFHREVTLLCFACRTLRTLNCFRCFLSIFSLCFVFFFQPDLLNFKKGWMVKLDEQGQWKKYWFVLTDHSLRYYKDSIAEEASDLDGEIDLSTCYNVTEYQAQLHTLSAMTAGIRRNWIQAVMKNVRPSTAPDVARSVRSLPAVFTHIYQASSVERESAPGVIKSRARERRREGRSKTFDWAEFRPIAQALAQQRAQEAESLQADLGELERSRRREERRKRYESVTSSSTEPTSVKEGGRTDYESGEGVGHSDSLGPMSLERQQRVEEVIEQHWRQVEKTPIREERRVPLPTTVQSRETVELEQLLENYKQGLESCHQQLLDSNKHKQELELQLRTALEREQDIRTGYISPATCERGFAAMEESHQKVIDELQRKHQRELENLQEEKERLLAEETAATIAAIEAMKNAHRTELEKELDKARKANSNAENADMEEIHRQHEEELCSFQREIEVLSEQYSQKCLENAHLAQALEAERQALRQCQRENQELNAHNQELNNRLAAEITKMRSMTSEDGVGDTNTTIQGKELYELEVMLRVKESEVQYLKQEINSLKDELQAAQRDKKYATDKYKDIYTELSIVKAKAERDLGRLRDQLQLAHEALGESSLEEVERGGYDIMKSKSNPDILKMAAAAAKRSERTMRSKVGFSCLELSRSFISLWLQVRISHRSCIIHCCHFALSSSRFTPDNQPNKG</sequence>
<dbReference type="PANTHER" id="PTHR17271:SF12">
    <property type="entry name" value="MYOSIN PHOSPHATASE RHO-INTERACTING PROTEIN ISOFORM X1"/>
    <property type="match status" value="1"/>
</dbReference>
<evidence type="ECO:0000313" key="4">
    <source>
        <dbReference type="Ensembl" id="ENSLCAP00010033250.1"/>
    </source>
</evidence>
<feature type="compositionally biased region" description="Low complexity" evidence="2">
    <location>
        <begin position="535"/>
        <end position="546"/>
    </location>
</feature>
<evidence type="ECO:0000259" key="3">
    <source>
        <dbReference type="PROSITE" id="PS50003"/>
    </source>
</evidence>
<proteinExistence type="predicted"/>
<dbReference type="SUPFAM" id="SSF50729">
    <property type="entry name" value="PH domain-like"/>
    <property type="match status" value="2"/>
</dbReference>
<feature type="compositionally biased region" description="Low complexity" evidence="2">
    <location>
        <begin position="506"/>
        <end position="515"/>
    </location>
</feature>
<dbReference type="GeneTree" id="ENSGT00940000164958"/>
<reference evidence="5" key="1">
    <citation type="submission" date="2015-09" db="EMBL/GenBank/DDBJ databases">
        <authorList>
            <person name="Sai Rama Sridatta P."/>
        </authorList>
    </citation>
    <scope>NUCLEOTIDE SEQUENCE [LARGE SCALE GENOMIC DNA]</scope>
</reference>
<accession>A0A4W6E3Y6</accession>
<feature type="compositionally biased region" description="Basic and acidic residues" evidence="2">
    <location>
        <begin position="259"/>
        <end position="274"/>
    </location>
</feature>
<feature type="coiled-coil region" evidence="1">
    <location>
        <begin position="673"/>
        <end position="911"/>
    </location>
</feature>
<keyword evidence="5" id="KW-1185">Reference proteome</keyword>
<organism evidence="4 5">
    <name type="scientific">Lates calcarifer</name>
    <name type="common">Barramundi</name>
    <name type="synonym">Holocentrus calcarifer</name>
    <dbReference type="NCBI Taxonomy" id="8187"/>
    <lineage>
        <taxon>Eukaryota</taxon>
        <taxon>Metazoa</taxon>
        <taxon>Chordata</taxon>
        <taxon>Craniata</taxon>
        <taxon>Vertebrata</taxon>
        <taxon>Euteleostomi</taxon>
        <taxon>Actinopterygii</taxon>
        <taxon>Neopterygii</taxon>
        <taxon>Teleostei</taxon>
        <taxon>Neoteleostei</taxon>
        <taxon>Acanthomorphata</taxon>
        <taxon>Carangaria</taxon>
        <taxon>Carangaria incertae sedis</taxon>
        <taxon>Centropomidae</taxon>
        <taxon>Lates</taxon>
    </lineage>
</organism>
<evidence type="ECO:0000256" key="2">
    <source>
        <dbReference type="SAM" id="MobiDB-lite"/>
    </source>
</evidence>
<dbReference type="Proteomes" id="UP000314980">
    <property type="component" value="Unassembled WGS sequence"/>
</dbReference>
<dbReference type="PROSITE" id="PS50003">
    <property type="entry name" value="PH_DOMAIN"/>
    <property type="match status" value="1"/>
</dbReference>
<keyword evidence="1" id="KW-0175">Coiled coil</keyword>
<dbReference type="InterPro" id="IPR052223">
    <property type="entry name" value="Actin_Cytoskeleton_Reg"/>
</dbReference>
<evidence type="ECO:0000256" key="1">
    <source>
        <dbReference type="SAM" id="Coils"/>
    </source>
</evidence>
<dbReference type="InterPro" id="IPR011993">
    <property type="entry name" value="PH-like_dom_sf"/>
</dbReference>
<feature type="region of interest" description="Disordered" evidence="2">
    <location>
        <begin position="182"/>
        <end position="274"/>
    </location>
</feature>
<feature type="compositionally biased region" description="Low complexity" evidence="2">
    <location>
        <begin position="197"/>
        <end position="216"/>
    </location>
</feature>
<dbReference type="Ensembl" id="ENSLCAT00010034040.1">
    <property type="protein sequence ID" value="ENSLCAP00010033250.1"/>
    <property type="gene ID" value="ENSLCAG00010015572.1"/>
</dbReference>
<dbReference type="Pfam" id="PF00169">
    <property type="entry name" value="PH"/>
    <property type="match status" value="1"/>
</dbReference>
<reference evidence="4" key="2">
    <citation type="submission" date="2025-08" db="UniProtKB">
        <authorList>
            <consortium name="Ensembl"/>
        </authorList>
    </citation>
    <scope>IDENTIFICATION</scope>
</reference>
<feature type="region of interest" description="Disordered" evidence="2">
    <location>
        <begin position="506"/>
        <end position="568"/>
    </location>
</feature>
<reference evidence="4" key="3">
    <citation type="submission" date="2025-09" db="UniProtKB">
        <authorList>
            <consortium name="Ensembl"/>
        </authorList>
    </citation>
    <scope>IDENTIFICATION</scope>
</reference>
<evidence type="ECO:0000313" key="5">
    <source>
        <dbReference type="Proteomes" id="UP000314980"/>
    </source>
</evidence>
<feature type="domain" description="PH" evidence="3">
    <location>
        <begin position="354"/>
        <end position="403"/>
    </location>
</feature>
<dbReference type="GO" id="GO:0015629">
    <property type="term" value="C:actin cytoskeleton"/>
    <property type="evidence" value="ECO:0007669"/>
    <property type="project" value="TreeGrafter"/>
</dbReference>
<name>A0A4W6E3Y6_LATCA</name>
<feature type="compositionally biased region" description="Basic and acidic residues" evidence="2">
    <location>
        <begin position="235"/>
        <end position="251"/>
    </location>
</feature>
<feature type="region of interest" description="Disordered" evidence="2">
    <location>
        <begin position="53"/>
        <end position="94"/>
    </location>
</feature>
<dbReference type="SMART" id="SM00233">
    <property type="entry name" value="PH"/>
    <property type="match status" value="1"/>
</dbReference>
<dbReference type="InterPro" id="IPR001849">
    <property type="entry name" value="PH_domain"/>
</dbReference>
<dbReference type="PANTHER" id="PTHR17271">
    <property type="entry name" value="PLECKSTRIN HOMOLOGY PH DOMAIN-CONTAINING PROTEIN"/>
    <property type="match status" value="1"/>
</dbReference>
<feature type="compositionally biased region" description="Basic and acidic residues" evidence="2">
    <location>
        <begin position="519"/>
        <end position="534"/>
    </location>
</feature>
<dbReference type="GO" id="GO:0051015">
    <property type="term" value="F:actin filament binding"/>
    <property type="evidence" value="ECO:0007669"/>
    <property type="project" value="TreeGrafter"/>
</dbReference>
<dbReference type="Gene3D" id="2.30.29.30">
    <property type="entry name" value="Pleckstrin-homology domain (PH domain)/Phosphotyrosine-binding domain (PTB)"/>
    <property type="match status" value="1"/>
</dbReference>
<dbReference type="AlphaFoldDB" id="A0A4W6E3Y6"/>
<feature type="compositionally biased region" description="Polar residues" evidence="2">
    <location>
        <begin position="217"/>
        <end position="230"/>
    </location>
</feature>
<feature type="region of interest" description="Disordered" evidence="2">
    <location>
        <begin position="115"/>
        <end position="170"/>
    </location>
</feature>